<keyword evidence="3" id="KW-0808">Transferase</keyword>
<evidence type="ECO:0000313" key="3">
    <source>
        <dbReference type="RefSeq" id="XP_027110183.1"/>
    </source>
</evidence>
<reference evidence="2" key="1">
    <citation type="journal article" date="2025" name="Foods">
        <title>Unveiling the Microbial Signatures of Arabica Coffee Cherries: Insights into Ripeness Specific Diversity, Functional Traits, and Implications for Quality and Safety.</title>
        <authorList>
            <consortium name="RefSeq"/>
            <person name="Tenea G.N."/>
            <person name="Cifuentes V."/>
            <person name="Reyes P."/>
            <person name="Cevallos-Vallejos M."/>
        </authorList>
    </citation>
    <scope>NUCLEOTIDE SEQUENCE [LARGE SCALE GENOMIC DNA]</scope>
</reference>
<name>A0A6P6W473_COFAR</name>
<feature type="region of interest" description="Disordered" evidence="1">
    <location>
        <begin position="263"/>
        <end position="319"/>
    </location>
</feature>
<feature type="compositionally biased region" description="Acidic residues" evidence="1">
    <location>
        <begin position="41"/>
        <end position="55"/>
    </location>
</feature>
<keyword evidence="2" id="KW-1185">Reference proteome</keyword>
<feature type="region of interest" description="Disordered" evidence="1">
    <location>
        <begin position="11"/>
        <end position="61"/>
    </location>
</feature>
<dbReference type="RefSeq" id="XP_027110183.1">
    <property type="nucleotide sequence ID" value="XM_027254382.2"/>
</dbReference>
<dbReference type="PANTHER" id="PTHR33929:SF10">
    <property type="entry name" value="MEMBRANE-ASSOCIATED KINASE REGULATOR 2-RELATED"/>
    <property type="match status" value="1"/>
</dbReference>
<sequence>MEPFSLLKFWRSAGTDPNSDVDSLSSNKKTNVDVRNRAPETDDQEESDEYDDISDNDGRDSQSDSFFDLVFTAPDCYNKQAIANDANCILPHDSSKGDRHEGSIHSLIELESPLKSKVFPVDVVDPNSKPHSPISLLKSAPKFRVLLLGFRKSKSDKPQSNPASSEPKRRQFHKPAQNTNRESKRLAAVKYKVEQVPIGSLFSRDNSLRSKLQRERTFDFSIDDSSKPMPKDVPMYLKLIRPLYIRASKRYSDKMRFPWEHQSSRVSPMSSPAGESRRGVDRGGGGFRAVSKHLGRSRSAASSTAGMTASPANRRDDSLLLHNDGIQSAILHCKRSYNSPAKECSGELRLCQGKSTNLSSEQRNRCSSI</sequence>
<evidence type="ECO:0000256" key="1">
    <source>
        <dbReference type="SAM" id="MobiDB-lite"/>
    </source>
</evidence>
<reference evidence="3" key="2">
    <citation type="submission" date="2025-08" db="UniProtKB">
        <authorList>
            <consortium name="RefSeq"/>
        </authorList>
    </citation>
    <scope>IDENTIFICATION</scope>
    <source>
        <tissue evidence="3">Leaves</tissue>
    </source>
</reference>
<dbReference type="GO" id="GO:0016301">
    <property type="term" value="F:kinase activity"/>
    <property type="evidence" value="ECO:0007669"/>
    <property type="project" value="UniProtKB-KW"/>
</dbReference>
<organism evidence="2 3">
    <name type="scientific">Coffea arabica</name>
    <name type="common">Arabian coffee</name>
    <dbReference type="NCBI Taxonomy" id="13443"/>
    <lineage>
        <taxon>Eukaryota</taxon>
        <taxon>Viridiplantae</taxon>
        <taxon>Streptophyta</taxon>
        <taxon>Embryophyta</taxon>
        <taxon>Tracheophyta</taxon>
        <taxon>Spermatophyta</taxon>
        <taxon>Magnoliopsida</taxon>
        <taxon>eudicotyledons</taxon>
        <taxon>Gunneridae</taxon>
        <taxon>Pentapetalae</taxon>
        <taxon>asterids</taxon>
        <taxon>lamiids</taxon>
        <taxon>Gentianales</taxon>
        <taxon>Rubiaceae</taxon>
        <taxon>Ixoroideae</taxon>
        <taxon>Gardenieae complex</taxon>
        <taxon>Bertiereae - Coffeeae clade</taxon>
        <taxon>Coffeeae</taxon>
        <taxon>Coffea</taxon>
    </lineage>
</organism>
<dbReference type="InterPro" id="IPR039619">
    <property type="entry name" value="MAKR2/5"/>
</dbReference>
<proteinExistence type="predicted"/>
<feature type="region of interest" description="Disordered" evidence="1">
    <location>
        <begin position="153"/>
        <end position="184"/>
    </location>
</feature>
<feature type="compositionally biased region" description="Polar residues" evidence="1">
    <location>
        <begin position="15"/>
        <end position="29"/>
    </location>
</feature>
<gene>
    <name evidence="3" type="primary">LOC113729985</name>
</gene>
<feature type="compositionally biased region" description="Low complexity" evidence="1">
    <location>
        <begin position="297"/>
        <end position="312"/>
    </location>
</feature>
<keyword evidence="3" id="KW-0418">Kinase</keyword>
<protein>
    <submittedName>
        <fullName evidence="3">Probable membrane-associated kinase regulator 2</fullName>
    </submittedName>
</protein>
<feature type="compositionally biased region" description="Basic and acidic residues" evidence="1">
    <location>
        <begin position="30"/>
        <end position="40"/>
    </location>
</feature>
<dbReference type="AlphaFoldDB" id="A0A6P6W473"/>
<dbReference type="Proteomes" id="UP001652660">
    <property type="component" value="Chromosome 2e"/>
</dbReference>
<dbReference type="GO" id="GO:0005886">
    <property type="term" value="C:plasma membrane"/>
    <property type="evidence" value="ECO:0007669"/>
    <property type="project" value="InterPro"/>
</dbReference>
<dbReference type="GeneID" id="113729985"/>
<evidence type="ECO:0000313" key="2">
    <source>
        <dbReference type="Proteomes" id="UP001652660"/>
    </source>
</evidence>
<dbReference type="PANTHER" id="PTHR33929">
    <property type="entry name" value="MEMBRANE-ASSOCIATED KINASE REGULATOR 2-RELATED"/>
    <property type="match status" value="1"/>
</dbReference>
<accession>A0A6P6W473</accession>
<dbReference type="OrthoDB" id="689803at2759"/>